<reference evidence="3 4" key="1">
    <citation type="submission" date="2024-05" db="EMBL/GenBank/DDBJ databases">
        <title>Culex pipiens pipiens assembly and annotation.</title>
        <authorList>
            <person name="Alout H."/>
            <person name="Durand T."/>
        </authorList>
    </citation>
    <scope>NUCLEOTIDE SEQUENCE [LARGE SCALE GENOMIC DNA]</scope>
    <source>
        <strain evidence="3">HA-2024</strain>
        <tissue evidence="3">Whole body</tissue>
    </source>
</reference>
<keyword evidence="2" id="KW-0812">Transmembrane</keyword>
<organism evidence="3 4">
    <name type="scientific">Culex pipiens pipiens</name>
    <name type="common">Northern house mosquito</name>
    <dbReference type="NCBI Taxonomy" id="38569"/>
    <lineage>
        <taxon>Eukaryota</taxon>
        <taxon>Metazoa</taxon>
        <taxon>Ecdysozoa</taxon>
        <taxon>Arthropoda</taxon>
        <taxon>Hexapoda</taxon>
        <taxon>Insecta</taxon>
        <taxon>Pterygota</taxon>
        <taxon>Neoptera</taxon>
        <taxon>Endopterygota</taxon>
        <taxon>Diptera</taxon>
        <taxon>Nematocera</taxon>
        <taxon>Culicoidea</taxon>
        <taxon>Culicidae</taxon>
        <taxon>Culicinae</taxon>
        <taxon>Culicini</taxon>
        <taxon>Culex</taxon>
        <taxon>Culex</taxon>
    </lineage>
</organism>
<keyword evidence="2" id="KW-0472">Membrane</keyword>
<evidence type="ECO:0000256" key="1">
    <source>
        <dbReference type="SAM" id="MobiDB-lite"/>
    </source>
</evidence>
<feature type="region of interest" description="Disordered" evidence="1">
    <location>
        <begin position="339"/>
        <end position="358"/>
    </location>
</feature>
<accession>A0ABD1CJC7</accession>
<dbReference type="EMBL" id="JBEHCU010011628">
    <property type="protein sequence ID" value="KAL1376507.1"/>
    <property type="molecule type" value="Genomic_DNA"/>
</dbReference>
<feature type="transmembrane region" description="Helical" evidence="2">
    <location>
        <begin position="307"/>
        <end position="329"/>
    </location>
</feature>
<dbReference type="Proteomes" id="UP001562425">
    <property type="component" value="Unassembled WGS sequence"/>
</dbReference>
<evidence type="ECO:0000313" key="3">
    <source>
        <dbReference type="EMBL" id="KAL1376507.1"/>
    </source>
</evidence>
<evidence type="ECO:0000313" key="4">
    <source>
        <dbReference type="Proteomes" id="UP001562425"/>
    </source>
</evidence>
<dbReference type="AlphaFoldDB" id="A0ABD1CJC7"/>
<proteinExistence type="predicted"/>
<comment type="caution">
    <text evidence="3">The sequence shown here is derived from an EMBL/GenBank/DDBJ whole genome shotgun (WGS) entry which is preliminary data.</text>
</comment>
<evidence type="ECO:0000256" key="2">
    <source>
        <dbReference type="SAM" id="Phobius"/>
    </source>
</evidence>
<keyword evidence="4" id="KW-1185">Reference proteome</keyword>
<protein>
    <submittedName>
        <fullName evidence="3">Uncharacterized protein</fullName>
    </submittedName>
</protein>
<name>A0ABD1CJC7_CULPP</name>
<sequence length="478" mass="53395">MTPSELTININDILNEQLMPATFLMLEGPPDLGLRTEDELMEPDGMESRTADPEIGSGQIKATERGTTALLHNLTREDGTFRTAFSTMGFHRKMMNNYRCNGFLANQIIADVLPLRELSLSRRVGTAPGSFMMLENNSLPSPSKDTMLYDQGSSGYVNWLSKSSTLDDIYRNYLAPGGPMAVMNVSNHRSDITPVSNPRSADEEYFDEGMITGYAVQQQPDPNHVAFPKPAYQPNPYHHHHHHQQPPQNQHPYRPPAQQYPPLAGGRVYNHGEPPYSDASRGDYAYHPIEIEEKSIKGLGLKDLFDIALTTLAFLSFGMFVLQVIMCITMTKSDANMMMIPTNPDDGEEEVRRRRRRRRGAVPPVETLELVRLREINQIAARVLDSMDAVAVTGKDEGSCVQRTICDINQYSLQLKYNRKYWIGVWSLGVTWLAGAMAEAEAGSGTILTCLKAIIIGLGSGDCNRAYSCSKYRKINKV</sequence>
<keyword evidence="2" id="KW-1133">Transmembrane helix</keyword>
<feature type="region of interest" description="Disordered" evidence="1">
    <location>
        <begin position="222"/>
        <end position="281"/>
    </location>
</feature>
<gene>
    <name evidence="3" type="ORF">pipiens_016862</name>
</gene>